<proteinExistence type="predicted"/>
<feature type="transmembrane region" description="Helical" evidence="1">
    <location>
        <begin position="6"/>
        <end position="26"/>
    </location>
</feature>
<comment type="caution">
    <text evidence="2">The sequence shown here is derived from an EMBL/GenBank/DDBJ whole genome shotgun (WGS) entry which is preliminary data.</text>
</comment>
<evidence type="ECO:0000313" key="3">
    <source>
        <dbReference type="Proteomes" id="UP000186601"/>
    </source>
</evidence>
<keyword evidence="1" id="KW-0812">Transmembrane</keyword>
<organism evidence="2 3">
    <name type="scientific">Hermanssonia centrifuga</name>
    <dbReference type="NCBI Taxonomy" id="98765"/>
    <lineage>
        <taxon>Eukaryota</taxon>
        <taxon>Fungi</taxon>
        <taxon>Dikarya</taxon>
        <taxon>Basidiomycota</taxon>
        <taxon>Agaricomycotina</taxon>
        <taxon>Agaricomycetes</taxon>
        <taxon>Polyporales</taxon>
        <taxon>Meruliaceae</taxon>
        <taxon>Hermanssonia</taxon>
    </lineage>
</organism>
<keyword evidence="1" id="KW-1133">Transmembrane helix</keyword>
<evidence type="ECO:0000256" key="1">
    <source>
        <dbReference type="SAM" id="Phobius"/>
    </source>
</evidence>
<keyword evidence="1" id="KW-0472">Membrane</keyword>
<name>A0A2R6NLF9_9APHY</name>
<evidence type="ECO:0000313" key="2">
    <source>
        <dbReference type="EMBL" id="PSR73231.1"/>
    </source>
</evidence>
<accession>A0A2R6NLF9</accession>
<dbReference type="AlphaFoldDB" id="A0A2R6NLF9"/>
<keyword evidence="3" id="KW-1185">Reference proteome</keyword>
<sequence length="70" mass="7499">MGASPIPLVAVLFALLVHGSISLLKVNQSTGKCVGYQIVTSSGISIIVSLYFPPVNEFNEVPLRAQLDER</sequence>
<dbReference type="EMBL" id="MLYV02001095">
    <property type="protein sequence ID" value="PSR73231.1"/>
    <property type="molecule type" value="Genomic_DNA"/>
</dbReference>
<reference evidence="2 3" key="1">
    <citation type="submission" date="2018-02" db="EMBL/GenBank/DDBJ databases">
        <title>Genome sequence of the basidiomycete white-rot fungus Phlebia centrifuga.</title>
        <authorList>
            <person name="Granchi Z."/>
            <person name="Peng M."/>
            <person name="de Vries R.P."/>
            <person name="Hilden K."/>
            <person name="Makela M.R."/>
            <person name="Grigoriev I."/>
            <person name="Riley R."/>
        </authorList>
    </citation>
    <scope>NUCLEOTIDE SEQUENCE [LARGE SCALE GENOMIC DNA]</scope>
    <source>
        <strain evidence="2 3">FBCC195</strain>
    </source>
</reference>
<feature type="transmembrane region" description="Helical" evidence="1">
    <location>
        <begin position="33"/>
        <end position="52"/>
    </location>
</feature>
<gene>
    <name evidence="2" type="ORF">PHLCEN_2v10891</name>
</gene>
<dbReference type="Proteomes" id="UP000186601">
    <property type="component" value="Unassembled WGS sequence"/>
</dbReference>
<protein>
    <submittedName>
        <fullName evidence="2">Uncharacterized protein</fullName>
    </submittedName>
</protein>